<dbReference type="PROSITE" id="PS51736">
    <property type="entry name" value="RECOMBINASES_3"/>
    <property type="match status" value="1"/>
</dbReference>
<dbReference type="InterPro" id="IPR006119">
    <property type="entry name" value="Resolv_N"/>
</dbReference>
<dbReference type="FunFam" id="3.40.50.1390:FF:000008">
    <property type="entry name" value="DNA recombinase"/>
    <property type="match status" value="1"/>
</dbReference>
<dbReference type="InterPro" id="IPR038109">
    <property type="entry name" value="DNA_bind_recomb_sf"/>
</dbReference>
<dbReference type="SUPFAM" id="SSF53041">
    <property type="entry name" value="Resolvase-like"/>
    <property type="match status" value="1"/>
</dbReference>
<proteinExistence type="predicted"/>
<dbReference type="AlphaFoldDB" id="A0A2W7HZU3"/>
<comment type="caution">
    <text evidence="3">The sequence shown here is derived from an EMBL/GenBank/DDBJ whole genome shotgun (WGS) entry which is preliminary data.</text>
</comment>
<feature type="domain" description="Recombinase" evidence="2">
    <location>
        <begin position="199"/>
        <end position="323"/>
    </location>
</feature>
<protein>
    <submittedName>
        <fullName evidence="3">DNA invertase Pin-like site-specific DNA recombinase</fullName>
    </submittedName>
</protein>
<dbReference type="Gene3D" id="3.40.50.1390">
    <property type="entry name" value="Resolvase, N-terminal catalytic domain"/>
    <property type="match status" value="1"/>
</dbReference>
<reference evidence="3 4" key="1">
    <citation type="submission" date="2018-06" db="EMBL/GenBank/DDBJ databases">
        <title>Genomic Encyclopedia of Archaeal and Bacterial Type Strains, Phase II (KMG-II): from individual species to whole genera.</title>
        <authorList>
            <person name="Goeker M."/>
        </authorList>
    </citation>
    <scope>NUCLEOTIDE SEQUENCE [LARGE SCALE GENOMIC DNA]</scope>
    <source>
        <strain evidence="3 4">DSM 24525</strain>
    </source>
</reference>
<sequence>MVQQPGVDDDKPAMAAGIRAAEYVRMSTDHQRYSTENQSDAIREYAKRRGIEIVRTYADHGKSGLSIAGRDALKRLLDDVRSGRADFTTILVYDISRWGRFQDADESAYHEYVCKRAGVTVEYCAEQFENDGSVGSDILKSVKRVMAREYSRDLGNKTFIGQCRLIELGFRQGGPPGFGLRRKLLDEAGTSKGVLTRGQQKSIHTDRVVLVPGPSEEVETVRWIYRTFVEDGRPEREIAAILNDRNLRTDLDRPWTRGTVHQVLINEKYVGDNVWNRISCKLHGKRVRNGRDMWVRRDAAFEAVVDRLLFDAVQVIIQERSRRLSDDEMLEVLRRALAHHGHLSGLVIDETDDAPSSSAYQARFGSLIRAYQLVGFTPDRDYRYLEVNRLLRAMHPKVVEATLEGIRAAGGSVEQDPATELLTVNSEFTTSIVLARCQETAAGGRRWHVRMDTGIAPDITVAVRMAPGNREALDYYLLPRLDMNLPRLRLRESNGISLDAYRFDRLDALFDLAARTHILEVA</sequence>
<dbReference type="InterPro" id="IPR036162">
    <property type="entry name" value="Resolvase-like_N_sf"/>
</dbReference>
<organism evidence="3 4">
    <name type="scientific">Humitalea rosea</name>
    <dbReference type="NCBI Taxonomy" id="990373"/>
    <lineage>
        <taxon>Bacteria</taxon>
        <taxon>Pseudomonadati</taxon>
        <taxon>Pseudomonadota</taxon>
        <taxon>Alphaproteobacteria</taxon>
        <taxon>Acetobacterales</taxon>
        <taxon>Roseomonadaceae</taxon>
        <taxon>Humitalea</taxon>
    </lineage>
</organism>
<dbReference type="GO" id="GO:0003677">
    <property type="term" value="F:DNA binding"/>
    <property type="evidence" value="ECO:0007669"/>
    <property type="project" value="InterPro"/>
</dbReference>
<dbReference type="PROSITE" id="PS51737">
    <property type="entry name" value="RECOMBINASE_DNA_BIND"/>
    <property type="match status" value="1"/>
</dbReference>
<dbReference type="Gene3D" id="3.90.1750.20">
    <property type="entry name" value="Putative Large Serine Recombinase, Chain B, Domain 2"/>
    <property type="match status" value="1"/>
</dbReference>
<keyword evidence="4" id="KW-1185">Reference proteome</keyword>
<evidence type="ECO:0000259" key="1">
    <source>
        <dbReference type="PROSITE" id="PS51736"/>
    </source>
</evidence>
<dbReference type="Pfam" id="PF07508">
    <property type="entry name" value="Recombinase"/>
    <property type="match status" value="1"/>
</dbReference>
<feature type="domain" description="Resolvase/invertase-type recombinase catalytic" evidence="1">
    <location>
        <begin position="19"/>
        <end position="169"/>
    </location>
</feature>
<dbReference type="Proteomes" id="UP000249688">
    <property type="component" value="Unassembled WGS sequence"/>
</dbReference>
<evidence type="ECO:0000313" key="4">
    <source>
        <dbReference type="Proteomes" id="UP000249688"/>
    </source>
</evidence>
<dbReference type="PANTHER" id="PTHR30461:SF23">
    <property type="entry name" value="DNA RECOMBINASE-RELATED"/>
    <property type="match status" value="1"/>
</dbReference>
<name>A0A2W7HZU3_9PROT</name>
<evidence type="ECO:0000313" key="3">
    <source>
        <dbReference type="EMBL" id="PZW38732.1"/>
    </source>
</evidence>
<dbReference type="SMART" id="SM00857">
    <property type="entry name" value="Resolvase"/>
    <property type="match status" value="1"/>
</dbReference>
<dbReference type="CDD" id="cd00338">
    <property type="entry name" value="Ser_Recombinase"/>
    <property type="match status" value="1"/>
</dbReference>
<dbReference type="EMBL" id="QKYU01000034">
    <property type="protein sequence ID" value="PZW38732.1"/>
    <property type="molecule type" value="Genomic_DNA"/>
</dbReference>
<dbReference type="Pfam" id="PF00239">
    <property type="entry name" value="Resolvase"/>
    <property type="match status" value="1"/>
</dbReference>
<dbReference type="PANTHER" id="PTHR30461">
    <property type="entry name" value="DNA-INVERTASE FROM LAMBDOID PROPHAGE"/>
    <property type="match status" value="1"/>
</dbReference>
<accession>A0A2W7HZU3</accession>
<gene>
    <name evidence="3" type="ORF">C8P66_13426</name>
</gene>
<dbReference type="InterPro" id="IPR050639">
    <property type="entry name" value="SSR_resolvase"/>
</dbReference>
<evidence type="ECO:0000259" key="2">
    <source>
        <dbReference type="PROSITE" id="PS51737"/>
    </source>
</evidence>
<dbReference type="InterPro" id="IPR011109">
    <property type="entry name" value="DNA_bind_recombinase_dom"/>
</dbReference>
<dbReference type="GO" id="GO:0000150">
    <property type="term" value="F:DNA strand exchange activity"/>
    <property type="evidence" value="ECO:0007669"/>
    <property type="project" value="InterPro"/>
</dbReference>